<evidence type="ECO:0000313" key="3">
    <source>
        <dbReference type="Proteomes" id="UP000235145"/>
    </source>
</evidence>
<dbReference type="Gene3D" id="3.30.470.20">
    <property type="entry name" value="ATP-grasp fold, B domain"/>
    <property type="match status" value="1"/>
</dbReference>
<dbReference type="PANTHER" id="PTHR45728">
    <property type="entry name" value="ACETYL-COA CARBOXYLASE, ISOFORM A"/>
    <property type="match status" value="1"/>
</dbReference>
<accession>A0A9R1X5L5</accession>
<organism evidence="2 3">
    <name type="scientific">Lactuca sativa</name>
    <name type="common">Garden lettuce</name>
    <dbReference type="NCBI Taxonomy" id="4236"/>
    <lineage>
        <taxon>Eukaryota</taxon>
        <taxon>Viridiplantae</taxon>
        <taxon>Streptophyta</taxon>
        <taxon>Embryophyta</taxon>
        <taxon>Tracheophyta</taxon>
        <taxon>Spermatophyta</taxon>
        <taxon>Magnoliopsida</taxon>
        <taxon>eudicotyledons</taxon>
        <taxon>Gunneridae</taxon>
        <taxon>Pentapetalae</taxon>
        <taxon>asterids</taxon>
        <taxon>campanulids</taxon>
        <taxon>Asterales</taxon>
        <taxon>Asteraceae</taxon>
        <taxon>Cichorioideae</taxon>
        <taxon>Cichorieae</taxon>
        <taxon>Lactucinae</taxon>
        <taxon>Lactuca</taxon>
    </lineage>
</organism>
<protein>
    <recommendedName>
        <fullName evidence="1">Carbamoyl phosphate synthase ATP-binding domain-containing protein</fullName>
    </recommendedName>
</protein>
<dbReference type="Proteomes" id="UP000235145">
    <property type="component" value="Unassembled WGS sequence"/>
</dbReference>
<reference evidence="2 3" key="1">
    <citation type="journal article" date="2017" name="Nat. Commun.">
        <title>Genome assembly with in vitro proximity ligation data and whole-genome triplication in lettuce.</title>
        <authorList>
            <person name="Reyes-Chin-Wo S."/>
            <person name="Wang Z."/>
            <person name="Yang X."/>
            <person name="Kozik A."/>
            <person name="Arikit S."/>
            <person name="Song C."/>
            <person name="Xia L."/>
            <person name="Froenicke L."/>
            <person name="Lavelle D.O."/>
            <person name="Truco M.J."/>
            <person name="Xia R."/>
            <person name="Zhu S."/>
            <person name="Xu C."/>
            <person name="Xu H."/>
            <person name="Xu X."/>
            <person name="Cox K."/>
            <person name="Korf I."/>
            <person name="Meyers B.C."/>
            <person name="Michelmore R.W."/>
        </authorList>
    </citation>
    <scope>NUCLEOTIDE SEQUENCE [LARGE SCALE GENOMIC DNA]</scope>
    <source>
        <strain evidence="3">cv. Salinas</strain>
        <tissue evidence="2">Seedlings</tissue>
    </source>
</reference>
<dbReference type="InterPro" id="IPR005479">
    <property type="entry name" value="CPAse_ATP-bd"/>
</dbReference>
<dbReference type="AlphaFoldDB" id="A0A9R1X5L5"/>
<keyword evidence="3" id="KW-1185">Reference proteome</keyword>
<proteinExistence type="predicted"/>
<gene>
    <name evidence="2" type="ORF">LSAT_V11C600340210</name>
</gene>
<evidence type="ECO:0000259" key="1">
    <source>
        <dbReference type="PROSITE" id="PS00867"/>
    </source>
</evidence>
<evidence type="ECO:0000313" key="2">
    <source>
        <dbReference type="EMBL" id="KAJ0201625.1"/>
    </source>
</evidence>
<dbReference type="EMBL" id="NBSK02000006">
    <property type="protein sequence ID" value="KAJ0201625.1"/>
    <property type="molecule type" value="Genomic_DNA"/>
</dbReference>
<feature type="domain" description="Carbamoyl phosphate synthase ATP-binding" evidence="1">
    <location>
        <begin position="22"/>
        <end position="29"/>
    </location>
</feature>
<dbReference type="GO" id="GO:0005524">
    <property type="term" value="F:ATP binding"/>
    <property type="evidence" value="ECO:0007669"/>
    <property type="project" value="InterPro"/>
</dbReference>
<comment type="caution">
    <text evidence="2">The sequence shown here is derived from an EMBL/GenBank/DDBJ whole genome shotgun (WGS) entry which is preliminary data.</text>
</comment>
<dbReference type="GO" id="GO:0003989">
    <property type="term" value="F:acetyl-CoA carboxylase activity"/>
    <property type="evidence" value="ECO:0007669"/>
    <property type="project" value="InterPro"/>
</dbReference>
<dbReference type="PANTHER" id="PTHR45728:SF3">
    <property type="entry name" value="ACETYL-COA CARBOXYLASE"/>
    <property type="match status" value="1"/>
</dbReference>
<dbReference type="InterPro" id="IPR049076">
    <property type="entry name" value="ACCA"/>
</dbReference>
<dbReference type="PROSITE" id="PS00867">
    <property type="entry name" value="CPSASE_2"/>
    <property type="match status" value="1"/>
</dbReference>
<sequence length="93" mass="11143">MNYVGAATVEYLYIMETGNYYFLELNPRLQEFTYDDLKDTWNKINKYLSLPEPRQSFKYSLLGFTAPFRIWIYEMLPFVRGCGYALRKNKDTP</sequence>
<name>A0A9R1X5L5_LACSA</name>
<dbReference type="SUPFAM" id="SSF56059">
    <property type="entry name" value="Glutathione synthetase ATP-binding domain-like"/>
    <property type="match status" value="1"/>
</dbReference>
<dbReference type="Pfam" id="PF02786">
    <property type="entry name" value="CPSase_L_D2"/>
    <property type="match status" value="1"/>
</dbReference>